<sequence>VTKTLLNKRVNKLVIIDTVEKESVFHDLKVKYQNTVIIFERLDTVNVKAVEIQAILQKVVSRIQYIDVFINGLEVIVEKDLQRTMNVNMQVYLTFVMLVRDIMDRTKGGHGGVIVNLLSNMGMQVFGVKNYNVDVVHNVQQYLINKQMLLSLSKTVSQEWFYQQTGV</sequence>
<accession>T1H3M7</accession>
<reference evidence="2" key="1">
    <citation type="submission" date="2013-02" db="EMBL/GenBank/DDBJ databases">
        <authorList>
            <person name="Hughes D."/>
        </authorList>
    </citation>
    <scope>NUCLEOTIDE SEQUENCE</scope>
    <source>
        <strain>Durham</strain>
        <strain evidence="2">NC isolate 2 -- Noor lab</strain>
    </source>
</reference>
<organism evidence="1 2">
    <name type="scientific">Megaselia scalaris</name>
    <name type="common">Humpbacked fly</name>
    <name type="synonym">Phora scalaris</name>
    <dbReference type="NCBI Taxonomy" id="36166"/>
    <lineage>
        <taxon>Eukaryota</taxon>
        <taxon>Metazoa</taxon>
        <taxon>Ecdysozoa</taxon>
        <taxon>Arthropoda</taxon>
        <taxon>Hexapoda</taxon>
        <taxon>Insecta</taxon>
        <taxon>Pterygota</taxon>
        <taxon>Neoptera</taxon>
        <taxon>Endopterygota</taxon>
        <taxon>Diptera</taxon>
        <taxon>Brachycera</taxon>
        <taxon>Muscomorpha</taxon>
        <taxon>Platypezoidea</taxon>
        <taxon>Phoridae</taxon>
        <taxon>Megaseliini</taxon>
        <taxon>Megaselia</taxon>
    </lineage>
</organism>
<reference evidence="1" key="2">
    <citation type="submission" date="2015-06" db="UniProtKB">
        <authorList>
            <consortium name="EnsemblMetazoa"/>
        </authorList>
    </citation>
    <scope>IDENTIFICATION</scope>
</reference>
<dbReference type="InterPro" id="IPR002347">
    <property type="entry name" value="SDR_fam"/>
</dbReference>
<protein>
    <submittedName>
        <fullName evidence="1">Uncharacterized protein</fullName>
    </submittedName>
</protein>
<proteinExistence type="predicted"/>
<dbReference type="InterPro" id="IPR036291">
    <property type="entry name" value="NAD(P)-bd_dom_sf"/>
</dbReference>
<evidence type="ECO:0000313" key="2">
    <source>
        <dbReference type="Proteomes" id="UP000015102"/>
    </source>
</evidence>
<dbReference type="EnsemblMetazoa" id="MESCA010858-RA">
    <property type="protein sequence ID" value="MESCA010858-PA"/>
    <property type="gene ID" value="MESCA010858"/>
</dbReference>
<dbReference type="Gene3D" id="3.40.50.720">
    <property type="entry name" value="NAD(P)-binding Rossmann-like Domain"/>
    <property type="match status" value="1"/>
</dbReference>
<dbReference type="STRING" id="36166.T1H3M7"/>
<dbReference type="EMBL" id="CAQQ02160007">
    <property type="status" value="NOT_ANNOTATED_CDS"/>
    <property type="molecule type" value="Genomic_DNA"/>
</dbReference>
<keyword evidence="2" id="KW-1185">Reference proteome</keyword>
<dbReference type="Proteomes" id="UP000015102">
    <property type="component" value="Unassembled WGS sequence"/>
</dbReference>
<dbReference type="HOGENOM" id="CLU_1598661_0_0_1"/>
<dbReference type="AlphaFoldDB" id="T1H3M7"/>
<dbReference type="Pfam" id="PF00106">
    <property type="entry name" value="adh_short"/>
    <property type="match status" value="1"/>
</dbReference>
<evidence type="ECO:0000313" key="1">
    <source>
        <dbReference type="EnsemblMetazoa" id="MESCA010858-PA"/>
    </source>
</evidence>
<dbReference type="SUPFAM" id="SSF51735">
    <property type="entry name" value="NAD(P)-binding Rossmann-fold domains"/>
    <property type="match status" value="1"/>
</dbReference>
<name>T1H3M7_MEGSC</name>